<dbReference type="OrthoDB" id="1305418at2759"/>
<keyword evidence="3" id="KW-1185">Reference proteome</keyword>
<gene>
    <name evidence="2" type="ORF">JCGZ_00050</name>
</gene>
<dbReference type="EMBL" id="KK914193">
    <property type="protein sequence ID" value="KDP47159.1"/>
    <property type="molecule type" value="Genomic_DNA"/>
</dbReference>
<evidence type="ECO:0000313" key="2">
    <source>
        <dbReference type="EMBL" id="KDP47159.1"/>
    </source>
</evidence>
<dbReference type="Proteomes" id="UP000027138">
    <property type="component" value="Unassembled WGS sequence"/>
</dbReference>
<dbReference type="AlphaFoldDB" id="A0A067LRB8"/>
<evidence type="ECO:0000256" key="1">
    <source>
        <dbReference type="SAM" id="MobiDB-lite"/>
    </source>
</evidence>
<evidence type="ECO:0000313" key="3">
    <source>
        <dbReference type="Proteomes" id="UP000027138"/>
    </source>
</evidence>
<organism evidence="2 3">
    <name type="scientific">Jatropha curcas</name>
    <name type="common">Barbados nut</name>
    <dbReference type="NCBI Taxonomy" id="180498"/>
    <lineage>
        <taxon>Eukaryota</taxon>
        <taxon>Viridiplantae</taxon>
        <taxon>Streptophyta</taxon>
        <taxon>Embryophyta</taxon>
        <taxon>Tracheophyta</taxon>
        <taxon>Spermatophyta</taxon>
        <taxon>Magnoliopsida</taxon>
        <taxon>eudicotyledons</taxon>
        <taxon>Gunneridae</taxon>
        <taxon>Pentapetalae</taxon>
        <taxon>rosids</taxon>
        <taxon>fabids</taxon>
        <taxon>Malpighiales</taxon>
        <taxon>Euphorbiaceae</taxon>
        <taxon>Crotonoideae</taxon>
        <taxon>Jatropheae</taxon>
        <taxon>Jatropha</taxon>
    </lineage>
</organism>
<name>A0A067LRB8_JATCU</name>
<proteinExistence type="predicted"/>
<sequence>MDKQSLILALKIPASLFFSLRPVYYGFATDFATDLRLRIRALNARRSPSSFFFFLSSPPPLLSSVRSAAPALLDAAPARLTPPAPLRYNSGHSIAVWTQVETDESEAESRIDEVALYLEAVGGEKKRKVYGIGSQASQFYCGSASHASAPSARPQPKHTVEEFTKLRARVDDQQRQIAKLRAHVMRLSVDPDAGPSSFDPAPATDRNVSTS</sequence>
<reference evidence="2 3" key="1">
    <citation type="journal article" date="2014" name="PLoS ONE">
        <title>Global Analysis of Gene Expression Profiles in Physic Nut (Jatropha curcas L.) Seedlings Exposed to Salt Stress.</title>
        <authorList>
            <person name="Zhang L."/>
            <person name="Zhang C."/>
            <person name="Wu P."/>
            <person name="Chen Y."/>
            <person name="Li M."/>
            <person name="Jiang H."/>
            <person name="Wu G."/>
        </authorList>
    </citation>
    <scope>NUCLEOTIDE SEQUENCE [LARGE SCALE GENOMIC DNA]</scope>
    <source>
        <strain evidence="3">cv. GZQX0401</strain>
        <tissue evidence="2">Young leaves</tissue>
    </source>
</reference>
<feature type="region of interest" description="Disordered" evidence="1">
    <location>
        <begin position="188"/>
        <end position="211"/>
    </location>
</feature>
<protein>
    <submittedName>
        <fullName evidence="2">Uncharacterized protein</fullName>
    </submittedName>
</protein>
<accession>A0A067LRB8</accession>